<dbReference type="InterPro" id="IPR016024">
    <property type="entry name" value="ARM-type_fold"/>
</dbReference>
<protein>
    <recommendedName>
        <fullName evidence="3">Protein VAC14 homolog</fullName>
    </recommendedName>
</protein>
<dbReference type="GO" id="GO:0010008">
    <property type="term" value="C:endosome membrane"/>
    <property type="evidence" value="ECO:0007669"/>
    <property type="project" value="TreeGrafter"/>
</dbReference>
<evidence type="ECO:0000256" key="6">
    <source>
        <dbReference type="ARBA" id="ARBA00045654"/>
    </source>
</evidence>
<dbReference type="Proteomes" id="UP000829999">
    <property type="component" value="Chromosome 7"/>
</dbReference>
<keyword evidence="5" id="KW-0472">Membrane</keyword>
<evidence type="ECO:0000256" key="2">
    <source>
        <dbReference type="ARBA" id="ARBA00010225"/>
    </source>
</evidence>
<feature type="domain" description="Vacuolar protein 14 C-terminal Fig4-binding" evidence="8">
    <location>
        <begin position="461"/>
        <end position="636"/>
    </location>
</feature>
<reference evidence="10" key="1">
    <citation type="submission" date="2025-08" db="UniProtKB">
        <authorList>
            <consortium name="RefSeq"/>
        </authorList>
    </citation>
    <scope>IDENTIFICATION</scope>
    <source>
        <tissue evidence="10">Whole larval tissue</tissue>
    </source>
</reference>
<dbReference type="GeneID" id="126910848"/>
<evidence type="ECO:0000256" key="7">
    <source>
        <dbReference type="ARBA" id="ARBA00047092"/>
    </source>
</evidence>
<dbReference type="Pfam" id="PF11916">
    <property type="entry name" value="Vac14_Fig4_bd"/>
    <property type="match status" value="1"/>
</dbReference>
<comment type="subunit">
    <text evidence="7">Forms pentamers. Component of the PI(3,5)P2 regulatory complex/PAS complex, at least composed of PIKFYVE, FIG4 and VAC14. VAC14 nucleates the assembly of the complex and serves as a scaffold by pentamerizing into a star-shaped structure, which can bind a single copy each of PIKFYVE and FIG4 and coordinates their activities. Interacts with NOS1.</text>
</comment>
<gene>
    <name evidence="10" type="primary">LOC126910848</name>
</gene>
<dbReference type="OrthoDB" id="5574975at2759"/>
<dbReference type="AlphaFoldDB" id="A0A9R0DP12"/>
<dbReference type="Pfam" id="PF12755">
    <property type="entry name" value="Vac14_Fab1_bd"/>
    <property type="match status" value="1"/>
</dbReference>
<dbReference type="PANTHER" id="PTHR16023:SF0">
    <property type="entry name" value="PROTEIN VAC14 HOMOLOG"/>
    <property type="match status" value="1"/>
</dbReference>
<comment type="function">
    <text evidence="6">Scaffold protein component of the PI(3,5)P2 regulatory complex which regulates both the synthesis and turnover of phosphatidylinositol 3,5-bisphosphate (PtdIns(3,5)P2). Pentamerizes into a star-shaped structure and nucleates the assembly of the complex. The pentamer binds a single copy each of PIKFYVE and FIG4 and coordinates both PIKfyve kinase activity and FIG4 phosphatase activity, being required to maintain normal levels of phosphatidylinositol 3-phosphate (PtdIns(3)P) and phosphatidylinositol 5-phosphate (PtdIns(5)P). Plays a role in the biogenesis of endosome carrier vesicles (ECV) / multivesicular bodies (MVB) transport intermediates from early endosomes.</text>
</comment>
<accession>A0A9R0DP12</accession>
<evidence type="ECO:0000256" key="1">
    <source>
        <dbReference type="ARBA" id="ARBA00004308"/>
    </source>
</evidence>
<dbReference type="GO" id="GO:0006661">
    <property type="term" value="P:phosphatidylinositol biosynthetic process"/>
    <property type="evidence" value="ECO:0007669"/>
    <property type="project" value="InterPro"/>
</dbReference>
<dbReference type="Gene3D" id="1.25.10.10">
    <property type="entry name" value="Leucine-rich Repeat Variant"/>
    <property type="match status" value="2"/>
</dbReference>
<evidence type="ECO:0000313" key="10">
    <source>
        <dbReference type="RefSeq" id="XP_050550692.1"/>
    </source>
</evidence>
<keyword evidence="9" id="KW-1185">Reference proteome</keyword>
<dbReference type="SUPFAM" id="SSF48371">
    <property type="entry name" value="ARM repeat"/>
    <property type="match status" value="1"/>
</dbReference>
<sequence length="682" mass="75280">MSERDYAPLSIACVRGLCDKIYDKRKFAGVEIEKMVKDFSDAKNTSQIKRLIRVLGQDLMSSTNPNVKNGALMGLSSVAVGLGKGCIDYLPELVHPIVACFSESESRVRYQAAEALFNVLKIARGEALAHFPLVFDALARLAADPEPQVKQGAELLDRLVKDIVTESQTFELAAFIPMLRERIYTRNAFGRQFIVSWVSVLDAVPDIDLIVHLPELLDGLFKMLDDANSEIRRMCDVQLNEFLRSIKKDPSRVDFQAMINILITHAQSPEEMLQLTAITWIKEFVELAGATMLPYASGILCAVLPCLAYSDEPRKSIRETAVIVNFQLMKLVESGEGGEATEGGGGEAEEGSAQLELDGVVAVLTQMLHHSSVSTKVAALDWILHLYSKLPAQMVAQTDKLFVGAVGSLTDAADDVVRRALAVLAELCSCAATPAPGDLESSPYYYKFLQALLRLLAADDNLLEDRGAFIIRQLCILLNAEDIYKALANILQHERNLRFVATMVDILNTILLTSAELYDLRLQLRHFDKPATRELFVSLYACWCHSPVSLLALCLLTHNYHHCNTLIASFGDLEITVDFLTEVDKLVQLIESPIFAYLRLELLGAEAGALRGALYGLLMLLPQSDAFHALRARLHAAPAAPAPAPPPAPDVPFPELLQQFARVQAAHREYRMLDRGRGKLAS</sequence>
<proteinExistence type="inferred from homology"/>
<dbReference type="InterPro" id="IPR021841">
    <property type="entry name" value="VAC14_Fig4p-bd"/>
</dbReference>
<evidence type="ECO:0000313" key="9">
    <source>
        <dbReference type="Proteomes" id="UP000829999"/>
    </source>
</evidence>
<evidence type="ECO:0000256" key="5">
    <source>
        <dbReference type="ARBA" id="ARBA00023136"/>
    </source>
</evidence>
<dbReference type="RefSeq" id="XP_050550692.1">
    <property type="nucleotide sequence ID" value="XM_050694735.1"/>
</dbReference>
<comment type="subcellular location">
    <subcellularLocation>
        <location evidence="1">Endomembrane system</location>
    </subcellularLocation>
</comment>
<comment type="similarity">
    <text evidence="2">Belongs to the VAC14 family.</text>
</comment>
<dbReference type="PANTHER" id="PTHR16023">
    <property type="entry name" value="TAX1 BINDING PROTEIN-RELATED"/>
    <property type="match status" value="1"/>
</dbReference>
<evidence type="ECO:0000256" key="4">
    <source>
        <dbReference type="ARBA" id="ARBA00022737"/>
    </source>
</evidence>
<dbReference type="GO" id="GO:0070772">
    <property type="term" value="C:PAS complex"/>
    <property type="evidence" value="ECO:0007669"/>
    <property type="project" value="InterPro"/>
</dbReference>
<evidence type="ECO:0000256" key="3">
    <source>
        <dbReference type="ARBA" id="ARBA00013840"/>
    </source>
</evidence>
<organism evidence="9 10">
    <name type="scientific">Spodoptera frugiperda</name>
    <name type="common">Fall armyworm</name>
    <dbReference type="NCBI Taxonomy" id="7108"/>
    <lineage>
        <taxon>Eukaryota</taxon>
        <taxon>Metazoa</taxon>
        <taxon>Ecdysozoa</taxon>
        <taxon>Arthropoda</taxon>
        <taxon>Hexapoda</taxon>
        <taxon>Insecta</taxon>
        <taxon>Pterygota</taxon>
        <taxon>Neoptera</taxon>
        <taxon>Endopterygota</taxon>
        <taxon>Lepidoptera</taxon>
        <taxon>Glossata</taxon>
        <taxon>Ditrysia</taxon>
        <taxon>Noctuoidea</taxon>
        <taxon>Noctuidae</taxon>
        <taxon>Amphipyrinae</taxon>
        <taxon>Spodoptera</taxon>
    </lineage>
</organism>
<dbReference type="InterPro" id="IPR026825">
    <property type="entry name" value="Vac14"/>
</dbReference>
<keyword evidence="4" id="KW-0677">Repeat</keyword>
<name>A0A9R0DP12_SPOFR</name>
<evidence type="ECO:0000259" key="8">
    <source>
        <dbReference type="Pfam" id="PF11916"/>
    </source>
</evidence>
<dbReference type="InterPro" id="IPR011989">
    <property type="entry name" value="ARM-like"/>
</dbReference>